<evidence type="ECO:0000313" key="2">
    <source>
        <dbReference type="EMBL" id="SEU42731.1"/>
    </source>
</evidence>
<name>A0A1I0LN85_9ACTN</name>
<proteinExistence type="predicted"/>
<feature type="chain" id="PRO_5038414330" description="Lipoprotein" evidence="1">
    <location>
        <begin position="25"/>
        <end position="323"/>
    </location>
</feature>
<sequence>MAFLLSARTFLPLVVVLAVTGACSTDVPSPEAHRVKSEADLVLPLDAYDLNGIERSIVQSARYRLIERCLSDFGLSFSPHDTKPVAYPKNASYLGWLGAKQVGTYGYSGPRGQAAEAAAAVTGIRGYSIPRSQEAVQVGTVKRFRGKAVPREGCDGQAQRTLNGNAPGPDGVAPAKPSIYKMLYAYMDDAAELAYQDKRVSAANSEWSTCMRRSGYGYTMPAEAEADKRWAGRGDTEAWRQPTADEIKTALADERCRLQVDYSGARLAAYADAQRTVIARHEQEINRLKTLLRTRYANALKVMSSAKQGGAQEHRTPIVIGLW</sequence>
<dbReference type="OrthoDB" id="4800194at2"/>
<evidence type="ECO:0008006" key="4">
    <source>
        <dbReference type="Google" id="ProtNLM"/>
    </source>
</evidence>
<keyword evidence="3" id="KW-1185">Reference proteome</keyword>
<reference evidence="2 3" key="1">
    <citation type="submission" date="2016-10" db="EMBL/GenBank/DDBJ databases">
        <authorList>
            <person name="de Groot N.N."/>
        </authorList>
    </citation>
    <scope>NUCLEOTIDE SEQUENCE [LARGE SCALE GENOMIC DNA]</scope>
    <source>
        <strain evidence="2 3">CGMCC 4.5598</strain>
    </source>
</reference>
<accession>A0A1I0LN85</accession>
<dbReference type="EMBL" id="FOHX01000020">
    <property type="protein sequence ID" value="SEU42731.1"/>
    <property type="molecule type" value="Genomic_DNA"/>
</dbReference>
<gene>
    <name evidence="2" type="ORF">SAMN05421811_120120</name>
</gene>
<dbReference type="Proteomes" id="UP000199361">
    <property type="component" value="Unassembled WGS sequence"/>
</dbReference>
<organism evidence="2 3">
    <name type="scientific">Nonomuraea wenchangensis</name>
    <dbReference type="NCBI Taxonomy" id="568860"/>
    <lineage>
        <taxon>Bacteria</taxon>
        <taxon>Bacillati</taxon>
        <taxon>Actinomycetota</taxon>
        <taxon>Actinomycetes</taxon>
        <taxon>Streptosporangiales</taxon>
        <taxon>Streptosporangiaceae</taxon>
        <taxon>Nonomuraea</taxon>
    </lineage>
</organism>
<keyword evidence="1" id="KW-0732">Signal</keyword>
<protein>
    <recommendedName>
        <fullName evidence="4">Lipoprotein</fullName>
    </recommendedName>
</protein>
<evidence type="ECO:0000313" key="3">
    <source>
        <dbReference type="Proteomes" id="UP000199361"/>
    </source>
</evidence>
<feature type="signal peptide" evidence="1">
    <location>
        <begin position="1"/>
        <end position="24"/>
    </location>
</feature>
<evidence type="ECO:0000256" key="1">
    <source>
        <dbReference type="SAM" id="SignalP"/>
    </source>
</evidence>
<dbReference type="RefSeq" id="WP_091092463.1">
    <property type="nucleotide sequence ID" value="NZ_FOHX01000020.1"/>
</dbReference>
<dbReference type="AlphaFoldDB" id="A0A1I0LN85"/>
<dbReference type="STRING" id="568860.SAMN05421811_120120"/>